<organism evidence="1 2">
    <name type="scientific">Pseudochryseolinea flava</name>
    <dbReference type="NCBI Taxonomy" id="2059302"/>
    <lineage>
        <taxon>Bacteria</taxon>
        <taxon>Pseudomonadati</taxon>
        <taxon>Bacteroidota</taxon>
        <taxon>Cytophagia</taxon>
        <taxon>Cytophagales</taxon>
        <taxon>Fulvivirgaceae</taxon>
        <taxon>Pseudochryseolinea</taxon>
    </lineage>
</organism>
<dbReference type="EMBL" id="QMFY01000001">
    <property type="protein sequence ID" value="RAW03158.1"/>
    <property type="molecule type" value="Genomic_DNA"/>
</dbReference>
<evidence type="ECO:0000313" key="2">
    <source>
        <dbReference type="Proteomes" id="UP000251889"/>
    </source>
</evidence>
<gene>
    <name evidence="1" type="ORF">DQQ10_03420</name>
</gene>
<name>A0A364YBJ4_9BACT</name>
<comment type="caution">
    <text evidence="1">The sequence shown here is derived from an EMBL/GenBank/DDBJ whole genome shotgun (WGS) entry which is preliminary data.</text>
</comment>
<sequence length="122" mass="14262">MIVCFSFLFFTAKGYDSGIAVQTEHGTPIQVFVNGKLYNKTPGSFVRVRGSQGLYHVEVKFLNPYTKKWASIKRDVKTRKGFEFVYKLAFVNKKPELREVRKNPVYSKYFLNPALYNWHPRS</sequence>
<evidence type="ECO:0000313" key="1">
    <source>
        <dbReference type="EMBL" id="RAW03158.1"/>
    </source>
</evidence>
<dbReference type="AlphaFoldDB" id="A0A364YBJ4"/>
<protein>
    <recommendedName>
        <fullName evidence="3">PEGA domain-containing protein</fullName>
    </recommendedName>
</protein>
<dbReference type="Proteomes" id="UP000251889">
    <property type="component" value="Unassembled WGS sequence"/>
</dbReference>
<accession>A0A364YBJ4</accession>
<keyword evidence="2" id="KW-1185">Reference proteome</keyword>
<evidence type="ECO:0008006" key="3">
    <source>
        <dbReference type="Google" id="ProtNLM"/>
    </source>
</evidence>
<proteinExistence type="predicted"/>
<reference evidence="1 2" key="1">
    <citation type="submission" date="2018-06" db="EMBL/GenBank/DDBJ databases">
        <title>Chryseolinea flavus sp. nov., a member of the phylum Bacteroidetes isolated from soil.</title>
        <authorList>
            <person name="Li Y."/>
            <person name="Wang J."/>
        </authorList>
    </citation>
    <scope>NUCLEOTIDE SEQUENCE [LARGE SCALE GENOMIC DNA]</scope>
    <source>
        <strain evidence="1 2">SDU1-6</strain>
    </source>
</reference>